<dbReference type="AlphaFoldDB" id="A0A6J5JM64"/>
<dbReference type="GO" id="GO:0004519">
    <property type="term" value="F:endonuclease activity"/>
    <property type="evidence" value="ECO:0007669"/>
    <property type="project" value="InterPro"/>
</dbReference>
<dbReference type="PANTHER" id="PTHR46844">
    <property type="entry name" value="SLR5058 PROTEIN"/>
    <property type="match status" value="1"/>
</dbReference>
<organism evidence="3 4">
    <name type="scientific">Burkholderia cenocepacia</name>
    <dbReference type="NCBI Taxonomy" id="95486"/>
    <lineage>
        <taxon>Bacteria</taxon>
        <taxon>Pseudomonadati</taxon>
        <taxon>Pseudomonadota</taxon>
        <taxon>Betaproteobacteria</taxon>
        <taxon>Burkholderiales</taxon>
        <taxon>Burkholderiaceae</taxon>
        <taxon>Burkholderia</taxon>
        <taxon>Burkholderia cepacia complex</taxon>
    </lineage>
</organism>
<dbReference type="InterPro" id="IPR054735">
    <property type="entry name" value="NCH1"/>
</dbReference>
<name>A0A6J5JM64_9BURK</name>
<protein>
    <submittedName>
        <fullName evidence="3">Uncharacterized protein</fullName>
    </submittedName>
</protein>
<gene>
    <name evidence="3" type="ORF">BCO9919_05542</name>
</gene>
<evidence type="ECO:0000259" key="1">
    <source>
        <dbReference type="Pfam" id="PF04471"/>
    </source>
</evidence>
<dbReference type="Pfam" id="PF04471">
    <property type="entry name" value="Mrr_cat"/>
    <property type="match status" value="1"/>
</dbReference>
<sequence length="768" mass="87539">MELQSWKIERIRSLTNEVKQLHPTLNELFLKLPGIKTVHNTHGSSEMGADFILIRDDPALLQERHIGVIVKADDIKQDHTDLKRQIDECGVERMIEGGKKSIFINEIWIITSQKITKNAQEKLHKDHKSSNVSFIDGENLANLIERFYPEYWDFQTAKLSSYITTQQNRLTALGQNYSLLPSSVGNVRVEQQIYSVPKETKTSFRIRTSEKTTSLQTEIKKRRAIFIQGGMGIGKSELLRSTALSLLSPEHVSSLKIAPLFMTYREAKEKRNSITDIISQAKSAIGDDSYSIALLIDGMDEVPDTNDEKVAFACEMSNSLLSDDKIKLVITSRNIDEVVHHDRLTKSFDVFAMAPLAFGSLVTFIRQICVGMDITDRLREDLHKSPLLKALPRTPLSAILLAKLLSEKIKDLPSTLPELYSKYTELVLGRWDINKGNGSEKEYETIYRLTANLATYMLDNDLDKIATAEVKRLFDDYLSQRNTGQNSNQLFDSFVNRREIIAHDRDNMTVQFRHRTFMEFFYSQNRFWLKGRDAPIESPFDPYWKAVEYFYLGLVKDAPERIKQLAATVPSDDVEIFIKTIEMGPFMLAAYQTPYASIEDALYLAFLEAGELYCKTVRGENNESPIANLPELQLLALMTQSLKNSYAYEFFQKALATAKLKLSLESSPDKETSFVAEFFIDSVLAQLGDKNAFVRLVDNHQSELNWAIRIGITCSAHDSDFTNDSLRRYDKKLRRSVSTNLALRQFIEDIEGTPIKDRNEKAKIGVSA</sequence>
<dbReference type="InterPro" id="IPR007560">
    <property type="entry name" value="Restrct_endonuc_IV_Mrr"/>
</dbReference>
<dbReference type="GO" id="GO:0003677">
    <property type="term" value="F:DNA binding"/>
    <property type="evidence" value="ECO:0007669"/>
    <property type="project" value="InterPro"/>
</dbReference>
<dbReference type="InterPro" id="IPR027417">
    <property type="entry name" value="P-loop_NTPase"/>
</dbReference>
<evidence type="ECO:0000313" key="3">
    <source>
        <dbReference type="EMBL" id="CAB3972942.1"/>
    </source>
</evidence>
<dbReference type="SUPFAM" id="SSF52540">
    <property type="entry name" value="P-loop containing nucleoside triphosphate hydrolases"/>
    <property type="match status" value="1"/>
</dbReference>
<proteinExistence type="predicted"/>
<feature type="domain" description="Restriction endonuclease type IV Mrr" evidence="1">
    <location>
        <begin position="29"/>
        <end position="144"/>
    </location>
</feature>
<feature type="domain" description="NACHT C-terminal Helical" evidence="2">
    <location>
        <begin position="586"/>
        <end position="758"/>
    </location>
</feature>
<accession>A0A6J5JM64</accession>
<reference evidence="3 4" key="1">
    <citation type="submission" date="2020-04" db="EMBL/GenBank/DDBJ databases">
        <authorList>
            <person name="Depoorter E."/>
        </authorList>
    </citation>
    <scope>NUCLEOTIDE SEQUENCE [LARGE SCALE GENOMIC DNA]</scope>
    <source>
        <strain evidence="3 4">BCC0132</strain>
    </source>
</reference>
<dbReference type="Pfam" id="PF22728">
    <property type="entry name" value="NCH1"/>
    <property type="match status" value="1"/>
</dbReference>
<dbReference type="GO" id="GO:0009307">
    <property type="term" value="P:DNA restriction-modification system"/>
    <property type="evidence" value="ECO:0007669"/>
    <property type="project" value="InterPro"/>
</dbReference>
<dbReference type="Proteomes" id="UP000494322">
    <property type="component" value="Unassembled WGS sequence"/>
</dbReference>
<dbReference type="EMBL" id="CABWIK020000043">
    <property type="protein sequence ID" value="CAB3972942.1"/>
    <property type="molecule type" value="Genomic_DNA"/>
</dbReference>
<dbReference type="RefSeq" id="WP_175240157.1">
    <property type="nucleotide sequence ID" value="NZ_CABWIK020000043.1"/>
</dbReference>
<dbReference type="Gene3D" id="3.40.50.300">
    <property type="entry name" value="P-loop containing nucleotide triphosphate hydrolases"/>
    <property type="match status" value="1"/>
</dbReference>
<dbReference type="PANTHER" id="PTHR46844:SF1">
    <property type="entry name" value="SLR5058 PROTEIN"/>
    <property type="match status" value="1"/>
</dbReference>
<evidence type="ECO:0000313" key="4">
    <source>
        <dbReference type="Proteomes" id="UP000494322"/>
    </source>
</evidence>
<evidence type="ECO:0000259" key="2">
    <source>
        <dbReference type="Pfam" id="PF22728"/>
    </source>
</evidence>